<reference evidence="3" key="1">
    <citation type="journal article" date="2019" name="Int. J. Syst. Evol. Microbiol.">
        <title>The Global Catalogue of Microorganisms (GCM) 10K type strain sequencing project: providing services to taxonomists for standard genome sequencing and annotation.</title>
        <authorList>
            <consortium name="The Broad Institute Genomics Platform"/>
            <consortium name="The Broad Institute Genome Sequencing Center for Infectious Disease"/>
            <person name="Wu L."/>
            <person name="Ma J."/>
        </authorList>
    </citation>
    <scope>NUCLEOTIDE SEQUENCE [LARGE SCALE GENOMIC DNA]</scope>
    <source>
        <strain evidence="3">JCM 16544</strain>
    </source>
</reference>
<evidence type="ECO:0000259" key="1">
    <source>
        <dbReference type="Pfam" id="PF14397"/>
    </source>
</evidence>
<evidence type="ECO:0000313" key="2">
    <source>
        <dbReference type="EMBL" id="GAA3625341.1"/>
    </source>
</evidence>
<sequence>MIRRRTAHLAGQLRSRGRYLVNRARNLRAGNLVEFAQQSRSVTRKPVPLIIADMLWCSVRYEMGFRDYAVWDVATLRGRERATWMTHPKSNRITATYNDAAQRHRFEDKLVFYSDFADVIGRDWLDARTATDDEVAAFVERHGRVIVKPAGGHGGVGIDVIAYEDLDDPAMLRTTLVDEGRTLVEQLLVQHPTLAAIYPGSVNTVRMITFLDPEDRLHILAAVLRIGNGAAIDNFASGGMYTLLDEEGVARYPGVDKSGGVHPVHPVTGTAIAGTRVPFYPEVLELLEDVARRIPGTPYVGWDIAVTPEGPVLIEGNHNSSVFQTKPTVSGVKTGLLPVYRAAIGF</sequence>
<dbReference type="Gene3D" id="3.30.470.20">
    <property type="entry name" value="ATP-grasp fold, B domain"/>
    <property type="match status" value="1"/>
</dbReference>
<gene>
    <name evidence="2" type="ORF">GCM10022200_04620</name>
</gene>
<dbReference type="EMBL" id="BAAAYU010000001">
    <property type="protein sequence ID" value="GAA3625341.1"/>
    <property type="molecule type" value="Genomic_DNA"/>
</dbReference>
<name>A0ABP7A5Q6_9MICO</name>
<organism evidence="2 3">
    <name type="scientific">Microbacterium awajiense</name>
    <dbReference type="NCBI Taxonomy" id="415214"/>
    <lineage>
        <taxon>Bacteria</taxon>
        <taxon>Bacillati</taxon>
        <taxon>Actinomycetota</taxon>
        <taxon>Actinomycetes</taxon>
        <taxon>Micrococcales</taxon>
        <taxon>Microbacteriaceae</taxon>
        <taxon>Microbacterium</taxon>
    </lineage>
</organism>
<evidence type="ECO:0000313" key="3">
    <source>
        <dbReference type="Proteomes" id="UP001501697"/>
    </source>
</evidence>
<dbReference type="SUPFAM" id="SSF56059">
    <property type="entry name" value="Glutathione synthetase ATP-binding domain-like"/>
    <property type="match status" value="1"/>
</dbReference>
<accession>A0ABP7A5Q6</accession>
<dbReference type="Pfam" id="PF14397">
    <property type="entry name" value="ATPgrasp_ST"/>
    <property type="match status" value="1"/>
</dbReference>
<dbReference type="RefSeq" id="WP_344736245.1">
    <property type="nucleotide sequence ID" value="NZ_BAAAYU010000001.1"/>
</dbReference>
<dbReference type="Proteomes" id="UP001501697">
    <property type="component" value="Unassembled WGS sequence"/>
</dbReference>
<keyword evidence="3" id="KW-1185">Reference proteome</keyword>
<feature type="domain" description="Alpha-L-glutamate ligase-related protein ATP-grasp" evidence="1">
    <location>
        <begin position="93"/>
        <end position="322"/>
    </location>
</feature>
<dbReference type="Gene3D" id="3.40.50.20">
    <property type="match status" value="1"/>
</dbReference>
<protein>
    <recommendedName>
        <fullName evidence="1">Alpha-L-glutamate ligase-related protein ATP-grasp domain-containing protein</fullName>
    </recommendedName>
</protein>
<dbReference type="InterPro" id="IPR013815">
    <property type="entry name" value="ATP_grasp_subdomain_1"/>
</dbReference>
<proteinExistence type="predicted"/>
<dbReference type="InterPro" id="IPR039523">
    <property type="entry name" value="RimK-rel_E_lig_ATP-grasp"/>
</dbReference>
<comment type="caution">
    <text evidence="2">The sequence shown here is derived from an EMBL/GenBank/DDBJ whole genome shotgun (WGS) entry which is preliminary data.</text>
</comment>
<dbReference type="Gene3D" id="3.30.1490.20">
    <property type="entry name" value="ATP-grasp fold, A domain"/>
    <property type="match status" value="1"/>
</dbReference>